<evidence type="ECO:0000256" key="2">
    <source>
        <dbReference type="ARBA" id="ARBA00010763"/>
    </source>
</evidence>
<accession>A0A1M5XCC1</accession>
<dbReference type="Gene3D" id="3.90.105.10">
    <property type="entry name" value="Molybdopterin biosynthesis moea protein, domain 2"/>
    <property type="match status" value="1"/>
</dbReference>
<evidence type="ECO:0000313" key="10">
    <source>
        <dbReference type="Proteomes" id="UP000183995"/>
    </source>
</evidence>
<proteinExistence type="inferred from homology"/>
<dbReference type="AlphaFoldDB" id="A0A1M5XCC1"/>
<dbReference type="InterPro" id="IPR005110">
    <property type="entry name" value="MoeA_linker/N"/>
</dbReference>
<dbReference type="PANTHER" id="PTHR10192">
    <property type="entry name" value="MOLYBDOPTERIN BIOSYNTHESIS PROTEIN"/>
    <property type="match status" value="1"/>
</dbReference>
<dbReference type="InterPro" id="IPR036135">
    <property type="entry name" value="MoeA_linker/N_sf"/>
</dbReference>
<dbReference type="Pfam" id="PF03453">
    <property type="entry name" value="MoeA_N"/>
    <property type="match status" value="1"/>
</dbReference>
<dbReference type="Proteomes" id="UP000183995">
    <property type="component" value="Unassembled WGS sequence"/>
</dbReference>
<dbReference type="PANTHER" id="PTHR10192:SF5">
    <property type="entry name" value="GEPHYRIN"/>
    <property type="match status" value="1"/>
</dbReference>
<dbReference type="Gene3D" id="2.170.190.11">
    <property type="entry name" value="Molybdopterin biosynthesis moea protein, domain 3"/>
    <property type="match status" value="1"/>
</dbReference>
<dbReference type="Gene3D" id="2.40.340.10">
    <property type="entry name" value="MoeA, C-terminal, domain IV"/>
    <property type="match status" value="1"/>
</dbReference>
<dbReference type="EC" id="2.10.1.1" evidence="3 7"/>
<dbReference type="CDD" id="cd00887">
    <property type="entry name" value="MoeA"/>
    <property type="match status" value="1"/>
</dbReference>
<dbReference type="OrthoDB" id="9804758at2"/>
<keyword evidence="7" id="KW-0501">Molybdenum cofactor biosynthesis</keyword>
<gene>
    <name evidence="9" type="ORF">SAMN02745823_01700</name>
</gene>
<evidence type="ECO:0000259" key="8">
    <source>
        <dbReference type="SMART" id="SM00852"/>
    </source>
</evidence>
<evidence type="ECO:0000256" key="6">
    <source>
        <dbReference type="ARBA" id="ARBA00047317"/>
    </source>
</evidence>
<keyword evidence="5 7" id="KW-0500">Molybdenum</keyword>
<organism evidence="9 10">
    <name type="scientific">Sporobacter termitidis DSM 10068</name>
    <dbReference type="NCBI Taxonomy" id="1123282"/>
    <lineage>
        <taxon>Bacteria</taxon>
        <taxon>Bacillati</taxon>
        <taxon>Bacillota</taxon>
        <taxon>Clostridia</taxon>
        <taxon>Eubacteriales</taxon>
        <taxon>Oscillospiraceae</taxon>
        <taxon>Sporobacter</taxon>
    </lineage>
</organism>
<dbReference type="EMBL" id="FQXV01000005">
    <property type="protein sequence ID" value="SHH97461.1"/>
    <property type="molecule type" value="Genomic_DNA"/>
</dbReference>
<dbReference type="SMART" id="SM00852">
    <property type="entry name" value="MoCF_biosynth"/>
    <property type="match status" value="1"/>
</dbReference>
<dbReference type="GO" id="GO:0061599">
    <property type="term" value="F:molybdopterin molybdotransferase activity"/>
    <property type="evidence" value="ECO:0007669"/>
    <property type="project" value="UniProtKB-UniRule"/>
</dbReference>
<keyword evidence="7" id="KW-0479">Metal-binding</keyword>
<dbReference type="GO" id="GO:0006777">
    <property type="term" value="P:Mo-molybdopterin cofactor biosynthetic process"/>
    <property type="evidence" value="ECO:0007669"/>
    <property type="project" value="UniProtKB-UniRule"/>
</dbReference>
<comment type="similarity">
    <text evidence="2 7">Belongs to the MoeA family.</text>
</comment>
<dbReference type="GO" id="GO:0046872">
    <property type="term" value="F:metal ion binding"/>
    <property type="evidence" value="ECO:0007669"/>
    <property type="project" value="UniProtKB-UniRule"/>
</dbReference>
<dbReference type="STRING" id="1123282.SAMN02745823_01700"/>
<sequence length="425" mass="46183">MKIKSCQTTCGTCTVRCHRQMSKLPTKAEALEILFREVKAQRKTETVALKNALHRVTAEDIYAKWNVPNADRAMHDGIAIAWDLAAEKQARGENFLHDGEYLRLAMGEIIPEKFDTFLPWELCGYQDDQSVSIAALPKKGEGVTRCGANVRQGELIVRAKRRLEPSHLAILRLSGVEQAVVFKKPRVAILPVGDDLQKPGLTPLPGQSMEADSIMVESVAQLCGCETAVEEPIADRPEAIREAIQRHAGAADILILIGGLGQEGSVYGDHSAEAVRALGRILVHGAAIGPGGKPTLLGTIDGKYVLGIPGPPHAAMMVTEQFLPPIIEQFLCVPCFERAEVDAVLGEGFKPRGSSVYMPRVNLRWTGSGYELKSLRMGDTVDCFVNGTATIELGPSAAPRGKGETVKARLVYGERTIRQLDADQY</sequence>
<dbReference type="InterPro" id="IPR001453">
    <property type="entry name" value="MoaB/Mog_dom"/>
</dbReference>
<evidence type="ECO:0000313" key="9">
    <source>
        <dbReference type="EMBL" id="SHH97461.1"/>
    </source>
</evidence>
<dbReference type="InterPro" id="IPR038987">
    <property type="entry name" value="MoeA-like"/>
</dbReference>
<comment type="catalytic activity">
    <reaction evidence="6">
        <text>adenylyl-molybdopterin + molybdate = Mo-molybdopterin + AMP + H(+)</text>
        <dbReference type="Rhea" id="RHEA:35047"/>
        <dbReference type="ChEBI" id="CHEBI:15378"/>
        <dbReference type="ChEBI" id="CHEBI:36264"/>
        <dbReference type="ChEBI" id="CHEBI:62727"/>
        <dbReference type="ChEBI" id="CHEBI:71302"/>
        <dbReference type="ChEBI" id="CHEBI:456215"/>
        <dbReference type="EC" id="2.10.1.1"/>
    </reaction>
</comment>
<keyword evidence="7" id="KW-0460">Magnesium</keyword>
<dbReference type="SUPFAM" id="SSF63882">
    <property type="entry name" value="MoeA N-terminal region -like"/>
    <property type="match status" value="1"/>
</dbReference>
<dbReference type="GO" id="GO:0005829">
    <property type="term" value="C:cytosol"/>
    <property type="evidence" value="ECO:0007669"/>
    <property type="project" value="TreeGrafter"/>
</dbReference>
<comment type="pathway">
    <text evidence="7">Cofactor biosynthesis; molybdopterin biosynthesis.</text>
</comment>
<comment type="cofactor">
    <cofactor evidence="7">
        <name>Mg(2+)</name>
        <dbReference type="ChEBI" id="CHEBI:18420"/>
    </cofactor>
</comment>
<feature type="domain" description="MoaB/Mog" evidence="8">
    <location>
        <begin position="188"/>
        <end position="329"/>
    </location>
</feature>
<dbReference type="InterPro" id="IPR036425">
    <property type="entry name" value="MoaB/Mog-like_dom_sf"/>
</dbReference>
<evidence type="ECO:0000256" key="4">
    <source>
        <dbReference type="ARBA" id="ARBA00021108"/>
    </source>
</evidence>
<evidence type="ECO:0000256" key="1">
    <source>
        <dbReference type="ARBA" id="ARBA00002901"/>
    </source>
</evidence>
<keyword evidence="10" id="KW-1185">Reference proteome</keyword>
<dbReference type="UniPathway" id="UPA00344"/>
<reference evidence="9 10" key="1">
    <citation type="submission" date="2016-11" db="EMBL/GenBank/DDBJ databases">
        <authorList>
            <person name="Jaros S."/>
            <person name="Januszkiewicz K."/>
            <person name="Wedrychowicz H."/>
        </authorList>
    </citation>
    <scope>NUCLEOTIDE SEQUENCE [LARGE SCALE GENOMIC DNA]</scope>
    <source>
        <strain evidence="9 10">DSM 10068</strain>
    </source>
</reference>
<name>A0A1M5XCC1_9FIRM</name>
<evidence type="ECO:0000256" key="5">
    <source>
        <dbReference type="ARBA" id="ARBA00022505"/>
    </source>
</evidence>
<dbReference type="Gene3D" id="3.40.980.10">
    <property type="entry name" value="MoaB/Mog-like domain"/>
    <property type="match status" value="1"/>
</dbReference>
<dbReference type="Pfam" id="PF00994">
    <property type="entry name" value="MoCF_biosynth"/>
    <property type="match status" value="1"/>
</dbReference>
<dbReference type="InterPro" id="IPR036688">
    <property type="entry name" value="MoeA_C_domain_IV_sf"/>
</dbReference>
<keyword evidence="7" id="KW-0808">Transferase</keyword>
<dbReference type="RefSeq" id="WP_073077730.1">
    <property type="nucleotide sequence ID" value="NZ_FQXV01000005.1"/>
</dbReference>
<evidence type="ECO:0000256" key="7">
    <source>
        <dbReference type="RuleBase" id="RU365090"/>
    </source>
</evidence>
<protein>
    <recommendedName>
        <fullName evidence="4 7">Molybdopterin molybdenumtransferase</fullName>
        <ecNumber evidence="3 7">2.10.1.1</ecNumber>
    </recommendedName>
</protein>
<dbReference type="SUPFAM" id="SSF53218">
    <property type="entry name" value="Molybdenum cofactor biosynthesis proteins"/>
    <property type="match status" value="1"/>
</dbReference>
<evidence type="ECO:0000256" key="3">
    <source>
        <dbReference type="ARBA" id="ARBA00013269"/>
    </source>
</evidence>
<comment type="function">
    <text evidence="1 7">Catalyzes the insertion of molybdate into adenylated molybdopterin with the concomitant release of AMP.</text>
</comment>